<reference evidence="4" key="2">
    <citation type="submission" date="2023-05" db="EMBL/GenBank/DDBJ databases">
        <authorList>
            <consortium name="Lawrence Berkeley National Laboratory"/>
            <person name="Steindorff A."/>
            <person name="Hensen N."/>
            <person name="Bonometti L."/>
            <person name="Westerberg I."/>
            <person name="Brannstrom I.O."/>
            <person name="Guillou S."/>
            <person name="Cros-Aarteil S."/>
            <person name="Calhoun S."/>
            <person name="Haridas S."/>
            <person name="Kuo A."/>
            <person name="Mondo S."/>
            <person name="Pangilinan J."/>
            <person name="Riley R."/>
            <person name="Labutti K."/>
            <person name="Andreopoulos B."/>
            <person name="Lipzen A."/>
            <person name="Chen C."/>
            <person name="Yanf M."/>
            <person name="Daum C."/>
            <person name="Ng V."/>
            <person name="Clum A."/>
            <person name="Ohm R."/>
            <person name="Martin F."/>
            <person name="Silar P."/>
            <person name="Natvig D."/>
            <person name="Lalanne C."/>
            <person name="Gautier V."/>
            <person name="Ament-Velasquez S.L."/>
            <person name="Kruys A."/>
            <person name="Hutchinson M.I."/>
            <person name="Powell A.J."/>
            <person name="Barry K."/>
            <person name="Miller A.N."/>
            <person name="Grigoriev I.V."/>
            <person name="Debuchy R."/>
            <person name="Gladieux P."/>
            <person name="Thoren M.H."/>
            <person name="Johannesson H."/>
        </authorList>
    </citation>
    <scope>NUCLEOTIDE SEQUENCE</scope>
    <source>
        <strain evidence="4">PSN293</strain>
    </source>
</reference>
<reference evidence="4" key="1">
    <citation type="journal article" date="2023" name="Mol. Phylogenet. Evol.">
        <title>Genome-scale phylogeny and comparative genomics of the fungal order Sordariales.</title>
        <authorList>
            <person name="Hensen N."/>
            <person name="Bonometti L."/>
            <person name="Westerberg I."/>
            <person name="Brannstrom I.O."/>
            <person name="Guillou S."/>
            <person name="Cros-Aarteil S."/>
            <person name="Calhoun S."/>
            <person name="Haridas S."/>
            <person name="Kuo A."/>
            <person name="Mondo S."/>
            <person name="Pangilinan J."/>
            <person name="Riley R."/>
            <person name="LaButti K."/>
            <person name="Andreopoulos B."/>
            <person name="Lipzen A."/>
            <person name="Chen C."/>
            <person name="Yan M."/>
            <person name="Daum C."/>
            <person name="Ng V."/>
            <person name="Clum A."/>
            <person name="Steindorff A."/>
            <person name="Ohm R.A."/>
            <person name="Martin F."/>
            <person name="Silar P."/>
            <person name="Natvig D.O."/>
            <person name="Lalanne C."/>
            <person name="Gautier V."/>
            <person name="Ament-Velasquez S.L."/>
            <person name="Kruys A."/>
            <person name="Hutchinson M.I."/>
            <person name="Powell A.J."/>
            <person name="Barry K."/>
            <person name="Miller A.N."/>
            <person name="Grigoriev I.V."/>
            <person name="Debuchy R."/>
            <person name="Gladieux P."/>
            <person name="Hiltunen Thoren M."/>
            <person name="Johannesson H."/>
        </authorList>
    </citation>
    <scope>NUCLEOTIDE SEQUENCE</scope>
    <source>
        <strain evidence="4">PSN293</strain>
    </source>
</reference>
<comment type="caution">
    <text evidence="4">The sequence shown here is derived from an EMBL/GenBank/DDBJ whole genome shotgun (WGS) entry which is preliminary data.</text>
</comment>
<protein>
    <submittedName>
        <fullName evidence="4">Fasciclin-domain-containing protein</fullName>
    </submittedName>
</protein>
<dbReference type="PANTHER" id="PTHR10900:SF125">
    <property type="entry name" value="FAS1 DOMAIN-CONTAINING PROTEIN YLR001C"/>
    <property type="match status" value="1"/>
</dbReference>
<organism evidence="4 5">
    <name type="scientific">Rhypophila decipiens</name>
    <dbReference type="NCBI Taxonomy" id="261697"/>
    <lineage>
        <taxon>Eukaryota</taxon>
        <taxon>Fungi</taxon>
        <taxon>Dikarya</taxon>
        <taxon>Ascomycota</taxon>
        <taxon>Pezizomycotina</taxon>
        <taxon>Sordariomycetes</taxon>
        <taxon>Sordariomycetidae</taxon>
        <taxon>Sordariales</taxon>
        <taxon>Naviculisporaceae</taxon>
        <taxon>Rhypophila</taxon>
    </lineage>
</organism>
<dbReference type="InterPro" id="IPR000782">
    <property type="entry name" value="FAS1_domain"/>
</dbReference>
<feature type="compositionally biased region" description="Acidic residues" evidence="1">
    <location>
        <begin position="429"/>
        <end position="460"/>
    </location>
</feature>
<accession>A0AAN6Y7W8</accession>
<gene>
    <name evidence="4" type="ORF">QBC37DRAFT_426258</name>
</gene>
<dbReference type="Pfam" id="PF02469">
    <property type="entry name" value="Fasciclin"/>
    <property type="match status" value="2"/>
</dbReference>
<proteinExistence type="predicted"/>
<dbReference type="Proteomes" id="UP001301769">
    <property type="component" value="Unassembled WGS sequence"/>
</dbReference>
<dbReference type="PANTHER" id="PTHR10900">
    <property type="entry name" value="PERIOSTIN-RELATED"/>
    <property type="match status" value="1"/>
</dbReference>
<dbReference type="SUPFAM" id="SSF82153">
    <property type="entry name" value="FAS1 domain"/>
    <property type="match status" value="2"/>
</dbReference>
<dbReference type="EMBL" id="MU858142">
    <property type="protein sequence ID" value="KAK4211712.1"/>
    <property type="molecule type" value="Genomic_DNA"/>
</dbReference>
<dbReference type="PROSITE" id="PS50213">
    <property type="entry name" value="FAS1"/>
    <property type="match status" value="2"/>
</dbReference>
<feature type="region of interest" description="Disordered" evidence="1">
    <location>
        <begin position="422"/>
        <end position="488"/>
    </location>
</feature>
<dbReference type="InterPro" id="IPR050904">
    <property type="entry name" value="Adhesion/Biosynth-related"/>
</dbReference>
<dbReference type="InterPro" id="IPR036378">
    <property type="entry name" value="FAS1_dom_sf"/>
</dbReference>
<evidence type="ECO:0000256" key="1">
    <source>
        <dbReference type="SAM" id="MobiDB-lite"/>
    </source>
</evidence>
<feature type="signal peptide" evidence="2">
    <location>
        <begin position="1"/>
        <end position="16"/>
    </location>
</feature>
<dbReference type="AlphaFoldDB" id="A0AAN6Y7W8"/>
<evidence type="ECO:0000256" key="2">
    <source>
        <dbReference type="SAM" id="SignalP"/>
    </source>
</evidence>
<evidence type="ECO:0000259" key="3">
    <source>
        <dbReference type="PROSITE" id="PS50213"/>
    </source>
</evidence>
<evidence type="ECO:0000313" key="4">
    <source>
        <dbReference type="EMBL" id="KAK4211712.1"/>
    </source>
</evidence>
<keyword evidence="5" id="KW-1185">Reference proteome</keyword>
<feature type="domain" description="FAS1" evidence="3">
    <location>
        <begin position="102"/>
        <end position="245"/>
    </location>
</feature>
<sequence>MKLLTTASLLAGVATALVIPDEPMMKQLTLLTQDSATNLKSQVQDATQSWWNSIPEKDTILTSFEEAVSSGIKKATSLLDFDPSWPEWGGGPHHPPHHGDPDKTIYELIKASKYTTKFAELIEDYDSIKDILKSTKANHTLFVPTDKAFERIPDKHKKPSKDFIDALLQYHIVPGLYPSYNVSSHLTLPTQLMSHSLGHHKQRIRIRTFGLIPFHKKIFINFFAKVVAADIVASNGVIHGIDHILIPPPPQEMIIKFLPSTLSTFRLGMEITGLGEELSKREKEEKQRNGGVLFAPTNRAFAKLGPRANAFLFSDYGKKYLKALLKYHVVANRTLYSDEFYEEPLDEESQGTRGVVDWHPPKKEYKRVDLPSLLEDKPVSVGITRWKGFVKIMVNKCSPVVIRDGVAQDGVVQVVGKVLIPPHKHKDDDHEDDDNEPDHDWDGDEEEGEDDDDDDSVVDLDDLKARLEPYLEDSTGAGDSGYLFSEDL</sequence>
<evidence type="ECO:0000313" key="5">
    <source>
        <dbReference type="Proteomes" id="UP001301769"/>
    </source>
</evidence>
<feature type="chain" id="PRO_5042922698" evidence="2">
    <location>
        <begin position="17"/>
        <end position="488"/>
    </location>
</feature>
<name>A0AAN6Y7W8_9PEZI</name>
<feature type="domain" description="FAS1" evidence="3">
    <location>
        <begin position="249"/>
        <end position="419"/>
    </location>
</feature>
<dbReference type="SMART" id="SM00554">
    <property type="entry name" value="FAS1"/>
    <property type="match status" value="2"/>
</dbReference>
<dbReference type="Gene3D" id="2.30.180.10">
    <property type="entry name" value="FAS1 domain"/>
    <property type="match status" value="2"/>
</dbReference>
<keyword evidence="2" id="KW-0732">Signal</keyword>